<keyword evidence="3" id="KW-0804">Transcription</keyword>
<keyword evidence="2 4" id="KW-0238">DNA-binding</keyword>
<protein>
    <submittedName>
        <fullName evidence="6">TetR/AcrR family transcriptional regulator</fullName>
    </submittedName>
</protein>
<dbReference type="SUPFAM" id="SSF46689">
    <property type="entry name" value="Homeodomain-like"/>
    <property type="match status" value="1"/>
</dbReference>
<feature type="DNA-binding region" description="H-T-H motif" evidence="4">
    <location>
        <begin position="27"/>
        <end position="46"/>
    </location>
</feature>
<evidence type="ECO:0000259" key="5">
    <source>
        <dbReference type="PROSITE" id="PS50977"/>
    </source>
</evidence>
<sequence length="178" mass="19988">MTQDPKRQFVIQQAYEVFARYGYSRTTMGDLAQAAGISRPALYLVFPNKEDLFKAVIAWMSEQGLQQLAAELDAFPDLESQLNHACLQWILRGRQLASTYPDAADLFDTKFGAVTKLYGDFRNFLSSMLIRHGRDTAAAEDLAFLLMTSLKAFKSEIQDEAELRKIIALQVSLIARAG</sequence>
<dbReference type="PANTHER" id="PTHR30055:SF234">
    <property type="entry name" value="HTH-TYPE TRANSCRIPTIONAL REGULATOR BETI"/>
    <property type="match status" value="1"/>
</dbReference>
<proteinExistence type="predicted"/>
<evidence type="ECO:0000256" key="1">
    <source>
        <dbReference type="ARBA" id="ARBA00023015"/>
    </source>
</evidence>
<keyword evidence="7" id="KW-1185">Reference proteome</keyword>
<reference evidence="6 7" key="1">
    <citation type="submission" date="2024-09" db="EMBL/GenBank/DDBJ databases">
        <authorList>
            <person name="Sun Q."/>
            <person name="Mori K."/>
        </authorList>
    </citation>
    <scope>NUCLEOTIDE SEQUENCE [LARGE SCALE GENOMIC DNA]</scope>
    <source>
        <strain evidence="6 7">JCM 13503</strain>
    </source>
</reference>
<evidence type="ECO:0000313" key="7">
    <source>
        <dbReference type="Proteomes" id="UP001589733"/>
    </source>
</evidence>
<gene>
    <name evidence="6" type="ORF">ACFFLM_16600</name>
</gene>
<dbReference type="Gene3D" id="1.10.357.10">
    <property type="entry name" value="Tetracycline Repressor, domain 2"/>
    <property type="match status" value="1"/>
</dbReference>
<comment type="caution">
    <text evidence="6">The sequence shown here is derived from an EMBL/GenBank/DDBJ whole genome shotgun (WGS) entry which is preliminary data.</text>
</comment>
<dbReference type="Pfam" id="PF00440">
    <property type="entry name" value="TetR_N"/>
    <property type="match status" value="1"/>
</dbReference>
<keyword evidence="1" id="KW-0805">Transcription regulation</keyword>
<dbReference type="InterPro" id="IPR050109">
    <property type="entry name" value="HTH-type_TetR-like_transc_reg"/>
</dbReference>
<organism evidence="6 7">
    <name type="scientific">Deinococcus oregonensis</name>
    <dbReference type="NCBI Taxonomy" id="1805970"/>
    <lineage>
        <taxon>Bacteria</taxon>
        <taxon>Thermotogati</taxon>
        <taxon>Deinococcota</taxon>
        <taxon>Deinococci</taxon>
        <taxon>Deinococcales</taxon>
        <taxon>Deinococcaceae</taxon>
        <taxon>Deinococcus</taxon>
    </lineage>
</organism>
<dbReference type="RefSeq" id="WP_380012700.1">
    <property type="nucleotide sequence ID" value="NZ_JBHLYR010000051.1"/>
</dbReference>
<evidence type="ECO:0000313" key="6">
    <source>
        <dbReference type="EMBL" id="MFB9993583.1"/>
    </source>
</evidence>
<accession>A0ABV6B1G2</accession>
<dbReference type="Proteomes" id="UP001589733">
    <property type="component" value="Unassembled WGS sequence"/>
</dbReference>
<name>A0ABV6B1G2_9DEIO</name>
<dbReference type="PANTHER" id="PTHR30055">
    <property type="entry name" value="HTH-TYPE TRANSCRIPTIONAL REGULATOR RUTR"/>
    <property type="match status" value="1"/>
</dbReference>
<evidence type="ECO:0000256" key="4">
    <source>
        <dbReference type="PROSITE-ProRule" id="PRU00335"/>
    </source>
</evidence>
<dbReference type="InterPro" id="IPR001647">
    <property type="entry name" value="HTH_TetR"/>
</dbReference>
<feature type="domain" description="HTH tetR-type" evidence="5">
    <location>
        <begin position="4"/>
        <end position="64"/>
    </location>
</feature>
<dbReference type="PRINTS" id="PR00455">
    <property type="entry name" value="HTHTETR"/>
</dbReference>
<evidence type="ECO:0000256" key="2">
    <source>
        <dbReference type="ARBA" id="ARBA00023125"/>
    </source>
</evidence>
<dbReference type="PROSITE" id="PS50977">
    <property type="entry name" value="HTH_TETR_2"/>
    <property type="match status" value="1"/>
</dbReference>
<evidence type="ECO:0000256" key="3">
    <source>
        <dbReference type="ARBA" id="ARBA00023163"/>
    </source>
</evidence>
<dbReference type="InterPro" id="IPR009057">
    <property type="entry name" value="Homeodomain-like_sf"/>
</dbReference>
<dbReference type="EMBL" id="JBHLYR010000051">
    <property type="protein sequence ID" value="MFB9993583.1"/>
    <property type="molecule type" value="Genomic_DNA"/>
</dbReference>